<feature type="region of interest" description="Disordered" evidence="1">
    <location>
        <begin position="82"/>
        <end position="116"/>
    </location>
</feature>
<dbReference type="PATRIC" id="fig|595434.4.peg.6398"/>
<accession>A0A0J1B3U8</accession>
<dbReference type="Proteomes" id="UP000036367">
    <property type="component" value="Unassembled WGS sequence"/>
</dbReference>
<proteinExistence type="predicted"/>
<organism evidence="2 3">
    <name type="scientific">Rhodopirellula islandica</name>
    <dbReference type="NCBI Taxonomy" id="595434"/>
    <lineage>
        <taxon>Bacteria</taxon>
        <taxon>Pseudomonadati</taxon>
        <taxon>Planctomycetota</taxon>
        <taxon>Planctomycetia</taxon>
        <taxon>Pirellulales</taxon>
        <taxon>Pirellulaceae</taxon>
        <taxon>Rhodopirellula</taxon>
    </lineage>
</organism>
<dbReference type="AlphaFoldDB" id="A0A0J1B3U8"/>
<dbReference type="Pfam" id="PF05635">
    <property type="entry name" value="23S_rRNA_IVP"/>
    <property type="match status" value="1"/>
</dbReference>
<evidence type="ECO:0000313" key="2">
    <source>
        <dbReference type="EMBL" id="KLU01151.1"/>
    </source>
</evidence>
<gene>
    <name evidence="2" type="ORF">RISK_006720</name>
</gene>
<dbReference type="EMBL" id="LECT01000055">
    <property type="protein sequence ID" value="KLU01151.1"/>
    <property type="molecule type" value="Genomic_DNA"/>
</dbReference>
<comment type="caution">
    <text evidence="2">The sequence shown here is derived from an EMBL/GenBank/DDBJ whole genome shotgun (WGS) entry which is preliminary data.</text>
</comment>
<dbReference type="NCBIfam" id="TIGR02436">
    <property type="entry name" value="four helix bundle protein"/>
    <property type="match status" value="1"/>
</dbReference>
<dbReference type="Gene3D" id="1.20.1440.60">
    <property type="entry name" value="23S rRNA-intervening sequence"/>
    <property type="match status" value="1"/>
</dbReference>
<protein>
    <recommendedName>
        <fullName evidence="4">Four helix bundle protein</fullName>
    </recommendedName>
</protein>
<dbReference type="InterPro" id="IPR036583">
    <property type="entry name" value="23S_rRNA_IVS_sf"/>
</dbReference>
<evidence type="ECO:0008006" key="4">
    <source>
        <dbReference type="Google" id="ProtNLM"/>
    </source>
</evidence>
<sequence length="122" mass="14179">MTEPIFDHDRLDVYRLSIDYVASSFEIARSLEGPHRHARDQWLRAAQSIPLNIAEGNGKLQPQRPQSFSRYRERFNARVRCNPGCPHRDQRPQLGSEFETQGDAQANRIDVDPTDRTCRNCR</sequence>
<reference evidence="2" key="1">
    <citation type="submission" date="2015-05" db="EMBL/GenBank/DDBJ databases">
        <title>Permanent draft genome of Rhodopirellula islandicus K833.</title>
        <authorList>
            <person name="Kizina J."/>
            <person name="Richter M."/>
            <person name="Glockner F.O."/>
            <person name="Harder J."/>
        </authorList>
    </citation>
    <scope>NUCLEOTIDE SEQUENCE [LARGE SCALE GENOMIC DNA]</scope>
    <source>
        <strain evidence="2">K833</strain>
    </source>
</reference>
<dbReference type="SUPFAM" id="SSF158446">
    <property type="entry name" value="IVS-encoded protein-like"/>
    <property type="match status" value="1"/>
</dbReference>
<name>A0A0J1B3U8_RHOIS</name>
<dbReference type="InterPro" id="IPR012657">
    <property type="entry name" value="23S_rRNA-intervening_sequence"/>
</dbReference>
<evidence type="ECO:0000256" key="1">
    <source>
        <dbReference type="SAM" id="MobiDB-lite"/>
    </source>
</evidence>
<evidence type="ECO:0000313" key="3">
    <source>
        <dbReference type="Proteomes" id="UP000036367"/>
    </source>
</evidence>
<keyword evidence="3" id="KW-1185">Reference proteome</keyword>